<dbReference type="InterPro" id="IPR019855">
    <property type="entry name" value="CRISPR-assoc_Cas1_NMENI"/>
</dbReference>
<gene>
    <name evidence="10" type="ORF">HNR36_002484</name>
</gene>
<evidence type="ECO:0000313" key="10">
    <source>
        <dbReference type="EMBL" id="MBB5150084.1"/>
    </source>
</evidence>
<evidence type="ECO:0000256" key="2">
    <source>
        <dbReference type="ARBA" id="ARBA00022723"/>
    </source>
</evidence>
<keyword evidence="1" id="KW-0540">Nuclease</keyword>
<evidence type="ECO:0000256" key="6">
    <source>
        <dbReference type="ARBA" id="ARBA00023118"/>
    </source>
</evidence>
<accession>A0A840PXN1</accession>
<evidence type="ECO:0000256" key="4">
    <source>
        <dbReference type="ARBA" id="ARBA00022801"/>
    </source>
</evidence>
<comment type="caution">
    <text evidence="10">The sequence shown here is derived from an EMBL/GenBank/DDBJ whole genome shotgun (WGS) entry which is preliminary data.</text>
</comment>
<dbReference type="NCBIfam" id="TIGR03639">
    <property type="entry name" value="cas1_NMENI"/>
    <property type="match status" value="1"/>
</dbReference>
<dbReference type="InterPro" id="IPR042206">
    <property type="entry name" value="CRISPR-assoc_Cas1_C"/>
</dbReference>
<proteinExistence type="predicted"/>
<dbReference type="GO" id="GO:0004520">
    <property type="term" value="F:DNA endonuclease activity"/>
    <property type="evidence" value="ECO:0007669"/>
    <property type="project" value="InterPro"/>
</dbReference>
<name>A0A840PXN1_URETH</name>
<dbReference type="InterPro" id="IPR002729">
    <property type="entry name" value="CRISPR-assoc_Cas1"/>
</dbReference>
<dbReference type="RefSeq" id="WP_168411801.1">
    <property type="nucleotide sequence ID" value="NZ_JAAXPW010000002.1"/>
</dbReference>
<keyword evidence="3 10" id="KW-0255">Endonuclease</keyword>
<dbReference type="GO" id="GO:0051607">
    <property type="term" value="P:defense response to virus"/>
    <property type="evidence" value="ECO:0007669"/>
    <property type="project" value="UniProtKB-KW"/>
</dbReference>
<dbReference type="NCBIfam" id="TIGR00287">
    <property type="entry name" value="cas1"/>
    <property type="match status" value="1"/>
</dbReference>
<keyword evidence="6" id="KW-0051">Antiviral defense</keyword>
<organism evidence="10 11">
    <name type="scientific">Ureibacillus thermosphaericus</name>
    <dbReference type="NCBI Taxonomy" id="51173"/>
    <lineage>
        <taxon>Bacteria</taxon>
        <taxon>Bacillati</taxon>
        <taxon>Bacillota</taxon>
        <taxon>Bacilli</taxon>
        <taxon>Bacillales</taxon>
        <taxon>Caryophanaceae</taxon>
        <taxon>Ureibacillus</taxon>
    </lineage>
</organism>
<evidence type="ECO:0000256" key="1">
    <source>
        <dbReference type="ARBA" id="ARBA00022722"/>
    </source>
</evidence>
<evidence type="ECO:0000256" key="8">
    <source>
        <dbReference type="ARBA" id="ARBA00023211"/>
    </source>
</evidence>
<evidence type="ECO:0000256" key="9">
    <source>
        <dbReference type="ARBA" id="ARBA00038592"/>
    </source>
</evidence>
<reference evidence="10 11" key="1">
    <citation type="submission" date="2020-08" db="EMBL/GenBank/DDBJ databases">
        <title>Genomic Encyclopedia of Type Strains, Phase IV (KMG-IV): sequencing the most valuable type-strain genomes for metagenomic binning, comparative biology and taxonomic classification.</title>
        <authorList>
            <person name="Goeker M."/>
        </authorList>
    </citation>
    <scope>NUCLEOTIDE SEQUENCE [LARGE SCALE GENOMIC DNA]</scope>
    <source>
        <strain evidence="10 11">DSM 10633</strain>
    </source>
</reference>
<keyword evidence="4" id="KW-0378">Hydrolase</keyword>
<sequence length="196" mass="22186">MWKKIVQIKIYNQTSILKLLKKNPEVIQRMIQFANSVEPGDATNREGIAASLYFKELLGDSFRRERGAVDAFNSALNYGYIVLRSCVARAVTAHGLHPALGIGHRNQYNAFNLVDDCMEVFRPVIDLWVVLSVKEEDYLTREMKQQLIARLSAKINIGGQKQTVLNAIDLFIQSFIKAMNNRDVDLLQYPADGIAI</sequence>
<keyword evidence="7" id="KW-0238">DNA-binding</keyword>
<dbReference type="GO" id="GO:0016787">
    <property type="term" value="F:hydrolase activity"/>
    <property type="evidence" value="ECO:0007669"/>
    <property type="project" value="UniProtKB-KW"/>
</dbReference>
<evidence type="ECO:0000313" key="11">
    <source>
        <dbReference type="Proteomes" id="UP000557217"/>
    </source>
</evidence>
<keyword evidence="8" id="KW-0464">Manganese</keyword>
<comment type="subunit">
    <text evidence="9">Homodimer, forms a heterotetramer with a Cas2 homodimer.</text>
</comment>
<protein>
    <submittedName>
        <fullName evidence="10">CRISPR-associated endonuclease Cas1 subtype II</fullName>
    </submittedName>
</protein>
<dbReference type="AlphaFoldDB" id="A0A840PXN1"/>
<dbReference type="PANTHER" id="PTHR34353:SF2">
    <property type="entry name" value="CRISPR-ASSOCIATED ENDONUCLEASE CAS1 1"/>
    <property type="match status" value="1"/>
</dbReference>
<keyword evidence="5" id="KW-0460">Magnesium</keyword>
<evidence type="ECO:0000256" key="7">
    <source>
        <dbReference type="ARBA" id="ARBA00023125"/>
    </source>
</evidence>
<dbReference type="GO" id="GO:0046872">
    <property type="term" value="F:metal ion binding"/>
    <property type="evidence" value="ECO:0007669"/>
    <property type="project" value="UniProtKB-KW"/>
</dbReference>
<dbReference type="EMBL" id="JACHGZ010000037">
    <property type="protein sequence ID" value="MBB5150084.1"/>
    <property type="molecule type" value="Genomic_DNA"/>
</dbReference>
<dbReference type="Proteomes" id="UP000557217">
    <property type="component" value="Unassembled WGS sequence"/>
</dbReference>
<dbReference type="Pfam" id="PF01867">
    <property type="entry name" value="Cas_Cas1"/>
    <property type="match status" value="1"/>
</dbReference>
<keyword evidence="11" id="KW-1185">Reference proteome</keyword>
<dbReference type="Gene3D" id="1.20.120.920">
    <property type="entry name" value="CRISPR-associated endonuclease Cas1, C-terminal domain"/>
    <property type="match status" value="1"/>
</dbReference>
<keyword evidence="2" id="KW-0479">Metal-binding</keyword>
<evidence type="ECO:0000256" key="5">
    <source>
        <dbReference type="ARBA" id="ARBA00022842"/>
    </source>
</evidence>
<dbReference type="GO" id="GO:0003677">
    <property type="term" value="F:DNA binding"/>
    <property type="evidence" value="ECO:0007669"/>
    <property type="project" value="UniProtKB-KW"/>
</dbReference>
<dbReference type="GO" id="GO:0043571">
    <property type="term" value="P:maintenance of CRISPR repeat elements"/>
    <property type="evidence" value="ECO:0007669"/>
    <property type="project" value="InterPro"/>
</dbReference>
<dbReference type="PANTHER" id="PTHR34353">
    <property type="entry name" value="CRISPR-ASSOCIATED ENDONUCLEASE CAS1 1"/>
    <property type="match status" value="1"/>
</dbReference>
<evidence type="ECO:0000256" key="3">
    <source>
        <dbReference type="ARBA" id="ARBA00022759"/>
    </source>
</evidence>
<dbReference type="InterPro" id="IPR050646">
    <property type="entry name" value="Cas1"/>
</dbReference>